<gene>
    <name evidence="3" type="ORF">POPTR_001G001900</name>
</gene>
<evidence type="ECO:0000313" key="4">
    <source>
        <dbReference type="Proteomes" id="UP000006729"/>
    </source>
</evidence>
<protein>
    <submittedName>
        <fullName evidence="2">Uncharacterized protein</fullName>
    </submittedName>
</protein>
<reference evidence="3 4" key="1">
    <citation type="journal article" date="2006" name="Science">
        <title>The genome of black cottonwood, Populus trichocarpa (Torr. &amp; Gray).</title>
        <authorList>
            <person name="Tuskan G.A."/>
            <person name="Difazio S."/>
            <person name="Jansson S."/>
            <person name="Bohlmann J."/>
            <person name="Grigoriev I."/>
            <person name="Hellsten U."/>
            <person name="Putnam N."/>
            <person name="Ralph S."/>
            <person name="Rombauts S."/>
            <person name="Salamov A."/>
            <person name="Schein J."/>
            <person name="Sterck L."/>
            <person name="Aerts A."/>
            <person name="Bhalerao R.R."/>
            <person name="Bhalerao R.P."/>
            <person name="Blaudez D."/>
            <person name="Boerjan W."/>
            <person name="Brun A."/>
            <person name="Brunner A."/>
            <person name="Busov V."/>
            <person name="Campbell M."/>
            <person name="Carlson J."/>
            <person name="Chalot M."/>
            <person name="Chapman J."/>
            <person name="Chen G.L."/>
            <person name="Cooper D."/>
            <person name="Coutinho P.M."/>
            <person name="Couturier J."/>
            <person name="Covert S."/>
            <person name="Cronk Q."/>
            <person name="Cunningham R."/>
            <person name="Davis J."/>
            <person name="Degroeve S."/>
            <person name="Dejardin A."/>
            <person name="Depamphilis C."/>
            <person name="Detter J."/>
            <person name="Dirks B."/>
            <person name="Dubchak I."/>
            <person name="Duplessis S."/>
            <person name="Ehlting J."/>
            <person name="Ellis B."/>
            <person name="Gendler K."/>
            <person name="Goodstein D."/>
            <person name="Gribskov M."/>
            <person name="Grimwood J."/>
            <person name="Groover A."/>
            <person name="Gunter L."/>
            <person name="Hamberger B."/>
            <person name="Heinze B."/>
            <person name="Helariutta Y."/>
            <person name="Henrissat B."/>
            <person name="Holligan D."/>
            <person name="Holt R."/>
            <person name="Huang W."/>
            <person name="Islam-Faridi N."/>
            <person name="Jones S."/>
            <person name="Jones-Rhoades M."/>
            <person name="Jorgensen R."/>
            <person name="Joshi C."/>
            <person name="Kangasjarvi J."/>
            <person name="Karlsson J."/>
            <person name="Kelleher C."/>
            <person name="Kirkpatrick R."/>
            <person name="Kirst M."/>
            <person name="Kohler A."/>
            <person name="Kalluri U."/>
            <person name="Larimer F."/>
            <person name="Leebens-Mack J."/>
            <person name="Leple J.C."/>
            <person name="Locascio P."/>
            <person name="Lou Y."/>
            <person name="Lucas S."/>
            <person name="Martin F."/>
            <person name="Montanini B."/>
            <person name="Napoli C."/>
            <person name="Nelson D.R."/>
            <person name="Nelson C."/>
            <person name="Nieminen K."/>
            <person name="Nilsson O."/>
            <person name="Pereda V."/>
            <person name="Peter G."/>
            <person name="Philippe R."/>
            <person name="Pilate G."/>
            <person name="Poliakov A."/>
            <person name="Razumovskaya J."/>
            <person name="Richardson P."/>
            <person name="Rinaldi C."/>
            <person name="Ritland K."/>
            <person name="Rouze P."/>
            <person name="Ryaboy D."/>
            <person name="Schmutz J."/>
            <person name="Schrader J."/>
            <person name="Segerman B."/>
            <person name="Shin H."/>
            <person name="Siddiqui A."/>
            <person name="Sterky F."/>
            <person name="Terry A."/>
            <person name="Tsai C.J."/>
            <person name="Uberbacher E."/>
            <person name="Unneberg P."/>
            <person name="Vahala J."/>
            <person name="Wall K."/>
            <person name="Wessler S."/>
            <person name="Yang G."/>
            <person name="Yin T."/>
            <person name="Douglas C."/>
            <person name="Marra M."/>
            <person name="Sandberg G."/>
            <person name="Van de Peer Y."/>
            <person name="Rokhsar D."/>
        </authorList>
    </citation>
    <scope>NUCLEOTIDE SEQUENCE [LARGE SCALE GENOMIC DNA]</scope>
    <source>
        <strain evidence="4">cv. Nisqually</strain>
        <strain evidence="3">Nisqually-1</strain>
    </source>
</reference>
<reference evidence="2" key="2">
    <citation type="journal article" date="2008" name="BMC Genomics">
        <title>Analysis of 4,664 high-quality sequence-finished poplar full-length cDNA clones and their utility for the discovery of genes responding to insect feeding.</title>
        <authorList>
            <person name="Ralph S.G."/>
            <person name="Chun H.J."/>
            <person name="Cooper D."/>
            <person name="Kirkpatrick R."/>
            <person name="Kolosova N."/>
            <person name="Gunter L."/>
            <person name="Tuskan G.A."/>
            <person name="Douglas C.J."/>
            <person name="Holt R.A."/>
            <person name="Jones S.J."/>
            <person name="Marra M.A."/>
            <person name="Bohlmann J."/>
        </authorList>
    </citation>
    <scope>NUCLEOTIDE SEQUENCE</scope>
    <source>
        <tissue evidence="2">Phloem and cambium</tissue>
    </source>
</reference>
<accession>A9PCB8</accession>
<reference evidence="3" key="3">
    <citation type="submission" date="2017-07" db="EMBL/GenBank/DDBJ databases">
        <title>WGS assembly of Populus trichocarpa.</title>
        <authorList>
            <person name="Tuskan G."/>
            <person name="Difazio S."/>
            <person name="Jansson S."/>
            <person name="Bohlmann J."/>
            <person name="Grigoriev I."/>
            <person name="Hellsten U."/>
            <person name="Putnam N."/>
            <person name="Ralph S."/>
            <person name="Rombauts S."/>
            <person name="Salamov A."/>
            <person name="Schein J."/>
            <person name="Sterck L."/>
            <person name="Aerts A."/>
            <person name="Bhalerao R."/>
            <person name="Bhalerao R."/>
            <person name="Blaudez D."/>
            <person name="Boerjan W."/>
            <person name="Brun A."/>
            <person name="Brunner A."/>
            <person name="Busov V."/>
            <person name="Campbell M."/>
            <person name="Carlson J."/>
            <person name="Chalot M."/>
            <person name="Chapman J."/>
            <person name="Chen G."/>
            <person name="Cooper D."/>
            <person name="Coutinho P."/>
            <person name="Couturier J."/>
            <person name="Covert S."/>
            <person name="Cronk Q."/>
            <person name="Cunningham R."/>
            <person name="Davis J."/>
            <person name="Degroeve S."/>
            <person name="Dejardin A."/>
            <person name="Depamphilis C."/>
            <person name="Detter J."/>
            <person name="Dirks B."/>
            <person name="Dubchak I."/>
            <person name="Duplessis S."/>
            <person name="Ehlting J."/>
            <person name="Ellis B."/>
            <person name="Gendler K."/>
            <person name="Goodstein D."/>
            <person name="Gribskov M."/>
            <person name="Grimwood J."/>
            <person name="Groover A."/>
            <person name="Gunter L."/>
            <person name="Hamberger B."/>
            <person name="Heinze B."/>
            <person name="Helariutta Y."/>
            <person name="Henrissat B."/>
            <person name="Holligan D."/>
            <person name="Holt R."/>
            <person name="Huang W."/>
            <person name="Islam-Faridi N."/>
            <person name="Jones S."/>
            <person name="Jones-Rhoades M."/>
            <person name="Jorgensen R."/>
            <person name="Joshi C."/>
            <person name="Kangasjarvi J."/>
            <person name="Karlsson J."/>
            <person name="Kelleher C."/>
            <person name="Kirkpatrick R."/>
            <person name="Kirst M."/>
            <person name="Kohler A."/>
            <person name="Kalluri U."/>
            <person name="Larimer F."/>
            <person name="Leebens-Mack J."/>
            <person name="Leple J."/>
            <person name="Locascio P."/>
            <person name="Lou Y."/>
            <person name="Lucas S."/>
            <person name="Martin F."/>
            <person name="Montanini B."/>
            <person name="Napoli C."/>
            <person name="Nelson D."/>
            <person name="Nelson C."/>
            <person name="Nieminen K."/>
            <person name="Nilsson O."/>
            <person name="Pereda V."/>
            <person name="Peter G."/>
            <person name="Philippe R."/>
            <person name="Pilate G."/>
            <person name="Poliakov A."/>
            <person name="Razumovskaya J."/>
            <person name="Richardson P."/>
            <person name="Rinaldi C."/>
            <person name="Ritland K."/>
            <person name="Rouze P."/>
            <person name="Ryaboy D."/>
            <person name="Schmutz J."/>
            <person name="Schrader J."/>
            <person name="Segerman B."/>
            <person name="Shin H."/>
            <person name="Siddiqui A."/>
            <person name="Sterky F."/>
            <person name="Terry A."/>
            <person name="Tsai C."/>
            <person name="Uberbacher E."/>
            <person name="Unneberg P."/>
            <person name="Vahala J."/>
            <person name="Wall K."/>
            <person name="Wessler S."/>
            <person name="Yang G."/>
            <person name="Yin T."/>
            <person name="Douglas C."/>
            <person name="Marra M."/>
            <person name="Sandberg G."/>
            <person name="Van De Peer Y."/>
            <person name="Rokhsar D."/>
        </authorList>
    </citation>
    <scope>NUCLEOTIDE SEQUENCE</scope>
    <source>
        <strain evidence="3">Nisqually-1</strain>
    </source>
</reference>
<evidence type="ECO:0000313" key="2">
    <source>
        <dbReference type="EMBL" id="ABK94021.1"/>
    </source>
</evidence>
<dbReference type="AlphaFoldDB" id="A9PCB8"/>
<proteinExistence type="evidence at transcript level"/>
<sequence>MTHSKPTLGKFLAILISYCSFHLVSKYFDFQSCFLVKFLVVFVSVLYTSFR</sequence>
<evidence type="ECO:0000256" key="1">
    <source>
        <dbReference type="SAM" id="Phobius"/>
    </source>
</evidence>
<name>A9PCB8_POPTR</name>
<keyword evidence="4" id="KW-1185">Reference proteome</keyword>
<keyword evidence="1" id="KW-1133">Transmembrane helix</keyword>
<dbReference type="Proteomes" id="UP000006729">
    <property type="component" value="Chromosome 1"/>
</dbReference>
<accession>B9GLB8</accession>
<dbReference type="InParanoid" id="A9PCB8"/>
<dbReference type="HOGENOM" id="CLU_3109958_0_0_1"/>
<feature type="transmembrane region" description="Helical" evidence="1">
    <location>
        <begin position="7"/>
        <end position="28"/>
    </location>
</feature>
<dbReference type="EMBL" id="CM009290">
    <property type="protein sequence ID" value="PNT51903.1"/>
    <property type="molecule type" value="Genomic_DNA"/>
</dbReference>
<keyword evidence="1" id="KW-0812">Transmembrane</keyword>
<feature type="transmembrane region" description="Helical" evidence="1">
    <location>
        <begin position="34"/>
        <end position="50"/>
    </location>
</feature>
<organism evidence="2">
    <name type="scientific">Populus trichocarpa</name>
    <name type="common">Western balsam poplar</name>
    <name type="synonym">Populus balsamifera subsp. trichocarpa</name>
    <dbReference type="NCBI Taxonomy" id="3694"/>
    <lineage>
        <taxon>Eukaryota</taxon>
        <taxon>Viridiplantae</taxon>
        <taxon>Streptophyta</taxon>
        <taxon>Embryophyta</taxon>
        <taxon>Tracheophyta</taxon>
        <taxon>Spermatophyta</taxon>
        <taxon>Magnoliopsida</taxon>
        <taxon>eudicotyledons</taxon>
        <taxon>Gunneridae</taxon>
        <taxon>Pentapetalae</taxon>
        <taxon>rosids</taxon>
        <taxon>fabids</taxon>
        <taxon>Malpighiales</taxon>
        <taxon>Salicaceae</taxon>
        <taxon>Saliceae</taxon>
        <taxon>Populus</taxon>
    </lineage>
</organism>
<evidence type="ECO:0000313" key="3">
    <source>
        <dbReference type="EMBL" id="PNT51903.1"/>
    </source>
</evidence>
<keyword evidence="1" id="KW-0472">Membrane</keyword>
<dbReference type="EMBL" id="EF145906">
    <property type="protein sequence ID" value="ABK94021.1"/>
    <property type="molecule type" value="mRNA"/>
</dbReference>